<dbReference type="InterPro" id="IPR041685">
    <property type="entry name" value="AAA_GajA/Old/RecF-like"/>
</dbReference>
<evidence type="ECO:0000313" key="4">
    <source>
        <dbReference type="Proteomes" id="UP000199701"/>
    </source>
</evidence>
<dbReference type="PANTHER" id="PTHR43581">
    <property type="entry name" value="ATP/GTP PHOSPHATASE"/>
    <property type="match status" value="1"/>
</dbReference>
<feature type="domain" description="Endonuclease GajA/Old nuclease/RecF-like AAA" evidence="1">
    <location>
        <begin position="1"/>
        <end position="392"/>
    </location>
</feature>
<evidence type="ECO:0000259" key="2">
    <source>
        <dbReference type="Pfam" id="PF20469"/>
    </source>
</evidence>
<accession>A0A1I0M9X1</accession>
<keyword evidence="3" id="KW-0255">Endonuclease</keyword>
<proteinExistence type="predicted"/>
<dbReference type="Pfam" id="PF13175">
    <property type="entry name" value="AAA_15"/>
    <property type="match status" value="1"/>
</dbReference>
<dbReference type="CDD" id="cd01026">
    <property type="entry name" value="TOPRIM_OLD"/>
    <property type="match status" value="1"/>
</dbReference>
<evidence type="ECO:0000313" key="3">
    <source>
        <dbReference type="EMBL" id="SEV85267.1"/>
    </source>
</evidence>
<dbReference type="Pfam" id="PF20469">
    <property type="entry name" value="OLD-like_TOPRIM"/>
    <property type="match status" value="1"/>
</dbReference>
<dbReference type="InterPro" id="IPR027417">
    <property type="entry name" value="P-loop_NTPase"/>
</dbReference>
<dbReference type="EMBL" id="FOJI01000001">
    <property type="protein sequence ID" value="SEV85267.1"/>
    <property type="molecule type" value="Genomic_DNA"/>
</dbReference>
<dbReference type="GO" id="GO:0004519">
    <property type="term" value="F:endonuclease activity"/>
    <property type="evidence" value="ECO:0007669"/>
    <property type="project" value="UniProtKB-KW"/>
</dbReference>
<dbReference type="PANTHER" id="PTHR43581:SF4">
    <property type="entry name" value="ATP_GTP PHOSPHATASE"/>
    <property type="match status" value="1"/>
</dbReference>
<keyword evidence="4" id="KW-1185">Reference proteome</keyword>
<gene>
    <name evidence="3" type="ORF">SAMN05421659_101345</name>
</gene>
<sequence length="672" mass="76256">MYIEKILVQNFRTIGPSGVTLNCNKGINIILGENNSGKSAVIDALRLALSAGAYRKNIFIKASDFHVDKYGEQSNSINIDVFFNELTEDQAISFFMLTNGIDLKKAELHIEYTLYLDKKGIFKVREDIKGGTAFNNVPREMYDNINLLYLAALRDAEGDLKPSRNGQLANILYSVAKTSDDKERIIKAFQKANEVVTSDDSIKSVESIINKNLLNIEKDELQEKVQVSLVDPTFEAIASLIRIDYVNSKLLRISVKDMLVILRELGLTKEDIKDKKICSILPDRKHLEICLDNILKYEELKELYNKLILLVKNQNTAINQNGLGYNNILHMATSLGDLQEKPIDEEISILLVEEPEAHLHPQLLDLLFSFFRKANEKSNIQLFITSHSPTLVAKADISSIHILNSKQDSSNIVSIKDTALNDNEKLDLKRYLDVTKSQMFFARRVVFVEGISEAILLNEFANLLGKPFDKYSVEIVNINGVAFEPFAKLFLKNEVKNYINIPCSIISDNDKCTNNDDVYRITKAERVYSNMNIESLINKLKQGSISYRAQNLLTFNQDNICVKLAEKTLEYELAIVDENVRLLLEVLEKEHPTIAKDIQDKIKPTNGDPLPDKKYETMEMIALRIWIAIQDCKGVFAQRLANEISKISSGERTDVKFIVPKYINDAIDSIIE</sequence>
<dbReference type="Proteomes" id="UP000199701">
    <property type="component" value="Unassembled WGS sequence"/>
</dbReference>
<dbReference type="SUPFAM" id="SSF52540">
    <property type="entry name" value="P-loop containing nucleoside triphosphate hydrolases"/>
    <property type="match status" value="1"/>
</dbReference>
<dbReference type="InterPro" id="IPR034139">
    <property type="entry name" value="TOPRIM_OLD"/>
</dbReference>
<evidence type="ECO:0000259" key="1">
    <source>
        <dbReference type="Pfam" id="PF13175"/>
    </source>
</evidence>
<organism evidence="3 4">
    <name type="scientific">[Clostridium] fimetarium</name>
    <dbReference type="NCBI Taxonomy" id="99656"/>
    <lineage>
        <taxon>Bacteria</taxon>
        <taxon>Bacillati</taxon>
        <taxon>Bacillota</taxon>
        <taxon>Clostridia</taxon>
        <taxon>Lachnospirales</taxon>
        <taxon>Lachnospiraceae</taxon>
    </lineage>
</organism>
<keyword evidence="3" id="KW-0540">Nuclease</keyword>
<reference evidence="3 4" key="1">
    <citation type="submission" date="2016-10" db="EMBL/GenBank/DDBJ databases">
        <authorList>
            <person name="de Groot N.N."/>
        </authorList>
    </citation>
    <scope>NUCLEOTIDE SEQUENCE [LARGE SCALE GENOMIC DNA]</scope>
    <source>
        <strain evidence="3 4">DSM 9179</strain>
    </source>
</reference>
<name>A0A1I0M9X1_9FIRM</name>
<dbReference type="AlphaFoldDB" id="A0A1I0M9X1"/>
<keyword evidence="3" id="KW-0378">Hydrolase</keyword>
<dbReference type="STRING" id="99656.SAMN05421659_101345"/>
<dbReference type="Gene3D" id="3.40.50.300">
    <property type="entry name" value="P-loop containing nucleotide triphosphate hydrolases"/>
    <property type="match status" value="1"/>
</dbReference>
<feature type="domain" description="OLD protein-like TOPRIM" evidence="2">
    <location>
        <begin position="440"/>
        <end position="510"/>
    </location>
</feature>
<dbReference type="InterPro" id="IPR051396">
    <property type="entry name" value="Bact_Antivir_Def_Nuclease"/>
</dbReference>
<protein>
    <submittedName>
        <fullName evidence="3">Putative ATP-dependent endonuclease of the OLD family</fullName>
    </submittedName>
</protein>
<dbReference type="RefSeq" id="WP_170841247.1">
    <property type="nucleotide sequence ID" value="NZ_FOJI01000001.1"/>
</dbReference>